<dbReference type="InterPro" id="IPR038058">
    <property type="entry name" value="PhnH-like_sp"/>
</dbReference>
<keyword evidence="2" id="KW-1185">Reference proteome</keyword>
<name>A0ABW4E374_9RHOB</name>
<dbReference type="Gene3D" id="3.40.50.11310">
    <property type="entry name" value="Bacterial phosphonate metabolism protein PhnH"/>
    <property type="match status" value="1"/>
</dbReference>
<dbReference type="NCBIfam" id="TIGR03292">
    <property type="entry name" value="PhnH_redo"/>
    <property type="match status" value="1"/>
</dbReference>
<gene>
    <name evidence="1" type="primary">phnH</name>
    <name evidence="1" type="ORF">ACFQ5P_16680</name>
</gene>
<dbReference type="SUPFAM" id="SSF159709">
    <property type="entry name" value="PhnH-like"/>
    <property type="match status" value="1"/>
</dbReference>
<evidence type="ECO:0000313" key="2">
    <source>
        <dbReference type="Proteomes" id="UP001597302"/>
    </source>
</evidence>
<comment type="caution">
    <text evidence="1">The sequence shown here is derived from an EMBL/GenBank/DDBJ whole genome shotgun (WGS) entry which is preliminary data.</text>
</comment>
<dbReference type="EMBL" id="JBHTOQ010000036">
    <property type="protein sequence ID" value="MFD1482935.1"/>
    <property type="molecule type" value="Genomic_DNA"/>
</dbReference>
<dbReference type="Proteomes" id="UP001597302">
    <property type="component" value="Unassembled WGS sequence"/>
</dbReference>
<protein>
    <submittedName>
        <fullName evidence="1">Phosphonate C-P lyase system protein PhnH</fullName>
    </submittedName>
</protein>
<proteinExistence type="predicted"/>
<keyword evidence="1" id="KW-0456">Lyase</keyword>
<organism evidence="1 2">
    <name type="scientific">Paracoccus nototheniae</name>
    <dbReference type="NCBI Taxonomy" id="2489002"/>
    <lineage>
        <taxon>Bacteria</taxon>
        <taxon>Pseudomonadati</taxon>
        <taxon>Pseudomonadota</taxon>
        <taxon>Alphaproteobacteria</taxon>
        <taxon>Rhodobacterales</taxon>
        <taxon>Paracoccaceae</taxon>
        <taxon>Paracoccus</taxon>
    </lineage>
</organism>
<evidence type="ECO:0000313" key="1">
    <source>
        <dbReference type="EMBL" id="MFD1482935.1"/>
    </source>
</evidence>
<sequence>MTALTGGFADPAIQSAQGFRVLMQAMAQPGTIHALALARPPVPMGRAAGTVALLLADPGTPLHLAPDGAHRDGAPHDDAALADWLAFHAGCPLVAPDRAVLAIGRWSDLLPLDRFSIGLPDYPDRSATLIVELDRLEPDGARLTGPGIRDHARLSLPDLAPFRANHALAPMGLDFIFTCGDRLACLPRSTTVEDA</sequence>
<dbReference type="RefSeq" id="WP_131572480.1">
    <property type="nucleotide sequence ID" value="NZ_CBCSAJ010000001.1"/>
</dbReference>
<dbReference type="GO" id="GO:0016829">
    <property type="term" value="F:lyase activity"/>
    <property type="evidence" value="ECO:0007669"/>
    <property type="project" value="UniProtKB-KW"/>
</dbReference>
<dbReference type="PIRSF" id="PIRSF020680">
    <property type="entry name" value="PhnH"/>
    <property type="match status" value="1"/>
</dbReference>
<dbReference type="InterPro" id="IPR008772">
    <property type="entry name" value="Phosphonate_metab_PhnH"/>
</dbReference>
<dbReference type="Pfam" id="PF05845">
    <property type="entry name" value="PhnH"/>
    <property type="match status" value="1"/>
</dbReference>
<accession>A0ABW4E374</accession>
<reference evidence="2" key="1">
    <citation type="journal article" date="2019" name="Int. J. Syst. Evol. Microbiol.">
        <title>The Global Catalogue of Microorganisms (GCM) 10K type strain sequencing project: providing services to taxonomists for standard genome sequencing and annotation.</title>
        <authorList>
            <consortium name="The Broad Institute Genomics Platform"/>
            <consortium name="The Broad Institute Genome Sequencing Center for Infectious Disease"/>
            <person name="Wu L."/>
            <person name="Ma J."/>
        </authorList>
    </citation>
    <scope>NUCLEOTIDE SEQUENCE [LARGE SCALE GENOMIC DNA]</scope>
    <source>
        <strain evidence="2">CCM 8875</strain>
    </source>
</reference>